<feature type="region of interest" description="Disordered" evidence="5">
    <location>
        <begin position="1"/>
        <end position="47"/>
    </location>
</feature>
<evidence type="ECO:0000259" key="6">
    <source>
        <dbReference type="Pfam" id="PF19222"/>
    </source>
</evidence>
<evidence type="ECO:0000256" key="4">
    <source>
        <dbReference type="ARBA" id="ARBA00032757"/>
    </source>
</evidence>
<feature type="domain" description="Nodavirus methyltransferase" evidence="6">
    <location>
        <begin position="202"/>
        <end position="348"/>
    </location>
</feature>
<dbReference type="SUPFAM" id="SSF56672">
    <property type="entry name" value="DNA/RNA polymerases"/>
    <property type="match status" value="1"/>
</dbReference>
<dbReference type="InterPro" id="IPR043502">
    <property type="entry name" value="DNA/RNA_pol_sf"/>
</dbReference>
<comment type="similarity">
    <text evidence="1">Belongs to the nodaviridae RNA polymerase family.</text>
</comment>
<dbReference type="EMBL" id="KX883071">
    <property type="protein sequence ID" value="APG76200.1"/>
    <property type="molecule type" value="Genomic_RNA"/>
</dbReference>
<dbReference type="InterPro" id="IPR043647">
    <property type="entry name" value="Noda_Vmethyltr_dom"/>
</dbReference>
<evidence type="ECO:0000313" key="7">
    <source>
        <dbReference type="EMBL" id="APG76200.1"/>
    </source>
</evidence>
<name>A0A1L3KFK7_9VIRU</name>
<dbReference type="GO" id="GO:0016779">
    <property type="term" value="F:nucleotidyltransferase activity"/>
    <property type="evidence" value="ECO:0007669"/>
    <property type="project" value="UniProtKB-KW"/>
</dbReference>
<evidence type="ECO:0000256" key="5">
    <source>
        <dbReference type="SAM" id="MobiDB-lite"/>
    </source>
</evidence>
<dbReference type="Pfam" id="PF19222">
    <property type="entry name" value="Noda_Vmethyltr"/>
    <property type="match status" value="1"/>
</dbReference>
<organism evidence="7">
    <name type="scientific">Beihai noda-like virus 20</name>
    <dbReference type="NCBI Taxonomy" id="1922474"/>
    <lineage>
        <taxon>Viruses</taxon>
        <taxon>Riboviria</taxon>
    </lineage>
</organism>
<keyword evidence="2" id="KW-0808">Transferase</keyword>
<accession>A0A1L3KFK7</accession>
<sequence length="1148" mass="126256">MTAHSDGKYQRAAPTDNADGRPSLHAPSSNQLGVHTSGSPTSAPGGVKAGELVSQFLERLLIHDDRRDTQENLFAGDALRVPWLRTIAKLASREIEVLCLPVSAWARGYLQRELLKIKRSSVQGSTWWIKDRSTQVTGEERALRIASAIIRSETVSHAFDSTARKKVPKHQKQHDHSIFRQLAEGFTPPAASPEAIASTLSDHPTAGASRKVGVTAMRECLHNAGFRDFDPGKSGAARDAKAAGRRELHGVKDLQHANSGDTFDPGMVYTFVDQDMYIDNFAPYAGSNMVIVTPEYNKLAGVGTDSVWYYTLNADQEVVVTERVSRINGATYHNQRPWNYTANDFIYIEHPGHTAFTTYNVCIQYQAGSHHKWVWLARNTTTNLSKPVCDLMMNVVQGSPFDGVPLKKADNVVIVQGDSKLKQDTFLCGLFGESASPTYSIKYAYDMGPETSMELTENQYKVFNLMGKNRPKGYGVSEVKRTMQMHTIWRPGGLEPILVSYFGIPIEYRPQPNIMYTRQDGSLDDDVAEVGTATEGAPNAFGGGPGVADTKSDAAHDAYKKKRLEKYSNKIEPPAPFKEVLDMLLARFIDQVSGESGIALGSVTLCAPQVIFDRRTQALQAARLQRYAELLARPALPKTNLKNEVGPKASAAPRGITQLNEELAIQTGRVGLLIKEVLKHCGFFMPGGSPHDIATAIRNLTQLAMEASNDDEVHQVSGVHDTDYTKMDETISEYIYKSLFVKFVLAFVHPSDYEEVKKTLEDNVDITTMLNGKLVNTGYKNNSGSGVTTELNTLVAAFVEFVTTCYAITKYTYRLRHGKELDFGAVKKSTIRTALAYYSEHTTLAHIFWGDFMFTDSTPDIWSIPYAVIGPKFGDDGVGAHLPNISDADWNEAATYITGTIGMILKVSFSRPENGTFFLGRHYPRPLESLASYADVAKACRKISIARNGDIEKYKLKLHGYWTTDSKTPGIREYLIAVARMYDVDLHCYEGIVEVDDEGRPVLSKEMADLLANDKDMFYRVAGGPYCVEDDDVPMMLEAIATQINFESSSELESWLESLSKCATWEELDAFQIPGGDYDPDEEPECTVRMSGPAASLLAAGSSQPSEMADCSLDDLAAAAAVALQEGVVAGFVDEGEDTNASDSASSA</sequence>
<proteinExistence type="inferred from homology"/>
<reference evidence="7" key="1">
    <citation type="journal article" date="2016" name="Nature">
        <title>Redefining the invertebrate RNA virosphere.</title>
        <authorList>
            <person name="Shi M."/>
            <person name="Lin X.D."/>
            <person name="Tian J.H."/>
            <person name="Chen L.J."/>
            <person name="Chen X."/>
            <person name="Li C.X."/>
            <person name="Qin X.C."/>
            <person name="Li J."/>
            <person name="Cao J.P."/>
            <person name="Eden J.S."/>
            <person name="Buchmann J."/>
            <person name="Wang W."/>
            <person name="Xu J."/>
            <person name="Holmes E.C."/>
            <person name="Zhang Y.Z."/>
        </authorList>
    </citation>
    <scope>NUCLEOTIDE SEQUENCE</scope>
    <source>
        <strain evidence="7">BHZY60039</strain>
    </source>
</reference>
<feature type="compositionally biased region" description="Polar residues" evidence="5">
    <location>
        <begin position="26"/>
        <end position="42"/>
    </location>
</feature>
<protein>
    <recommendedName>
        <fullName evidence="4">RNA replicase</fullName>
    </recommendedName>
</protein>
<evidence type="ECO:0000256" key="1">
    <source>
        <dbReference type="ARBA" id="ARBA00007751"/>
    </source>
</evidence>
<keyword evidence="3" id="KW-0548">Nucleotidyltransferase</keyword>
<evidence type="ECO:0000256" key="3">
    <source>
        <dbReference type="ARBA" id="ARBA00022695"/>
    </source>
</evidence>
<evidence type="ECO:0000256" key="2">
    <source>
        <dbReference type="ARBA" id="ARBA00022679"/>
    </source>
</evidence>